<proteinExistence type="predicted"/>
<geneLocation type="plasmid" evidence="2">
    <name>pJZ26</name>
</geneLocation>
<reference evidence="1" key="1">
    <citation type="submission" date="2015-07" db="EMBL/GenBank/DDBJ databases">
        <title>Inchi2 plasmids mediate dissemination of oqxab in Salmonella typhimurium.</title>
        <authorList>
            <person name="Wong M.H."/>
            <person name="Chen S."/>
        </authorList>
    </citation>
    <scope>NUCLEOTIDE SEQUENCE</scope>
    <source>
        <strain evidence="1">ST06-53</strain>
        <plasmid evidence="1">pHK0653</plasmid>
    </source>
</reference>
<dbReference type="EMBL" id="MG372114">
    <property type="protein sequence ID" value="AXJ98963.1"/>
    <property type="molecule type" value="Genomic_DNA"/>
</dbReference>
<evidence type="ECO:0000313" key="2">
    <source>
        <dbReference type="EMBL" id="AXJ98963.1"/>
    </source>
</evidence>
<reference evidence="2" key="2">
    <citation type="submission" date="2017-10" db="EMBL/GenBank/DDBJ databases">
        <title>Salmonella enterica Serovar Typhimurium strain JZ26 plasmid pJZ26, complete sequence.</title>
        <authorList>
            <person name="Li Y."/>
        </authorList>
    </citation>
    <scope>NUCLEOTIDE SEQUENCE</scope>
    <source>
        <strain evidence="2">JZ26</strain>
        <plasmid evidence="2">pJZ26</plasmid>
    </source>
</reference>
<dbReference type="EMBL" id="KT334335">
    <property type="protein sequence ID" value="ALI92884.1"/>
    <property type="molecule type" value="Genomic_DNA"/>
</dbReference>
<evidence type="ECO:0000313" key="1">
    <source>
        <dbReference type="EMBL" id="ALI92884.1"/>
    </source>
</evidence>
<geneLocation type="plasmid" evidence="1">
    <name>pHK0653</name>
</geneLocation>
<dbReference type="AlphaFoldDB" id="A0A0P0CFM9"/>
<sequence length="45" mass="5358">MKDVVILIQRWEGLDLGFFLIASHFVSMRRNFDKILVSLVKKCYK</sequence>
<keyword evidence="1" id="KW-0614">Plasmid</keyword>
<name>A0A0P0CFM9_SALTM</name>
<protein>
    <submittedName>
        <fullName evidence="1">Uncharacterized protein</fullName>
    </submittedName>
</protein>
<organism evidence="1">
    <name type="scientific">Salmonella typhimurium</name>
    <dbReference type="NCBI Taxonomy" id="90371"/>
    <lineage>
        <taxon>Bacteria</taxon>
        <taxon>Pseudomonadati</taxon>
        <taxon>Pseudomonadota</taxon>
        <taxon>Gammaproteobacteria</taxon>
        <taxon>Enterobacterales</taxon>
        <taxon>Enterobacteriaceae</taxon>
        <taxon>Salmonella</taxon>
    </lineage>
</organism>
<accession>A0A0P0CFM9</accession>